<evidence type="ECO:0000313" key="3">
    <source>
        <dbReference type="EMBL" id="CAL1174138.1"/>
    </source>
</evidence>
<keyword evidence="5" id="KW-1185">Reference proteome</keyword>
<dbReference type="EMBL" id="CAMXCT020006832">
    <property type="protein sequence ID" value="CAL1174138.1"/>
    <property type="molecule type" value="Genomic_DNA"/>
</dbReference>
<accession>A0A9P1GTK8</accession>
<reference evidence="2" key="1">
    <citation type="submission" date="2022-10" db="EMBL/GenBank/DDBJ databases">
        <authorList>
            <person name="Chen Y."/>
            <person name="Dougan E. K."/>
            <person name="Chan C."/>
            <person name="Rhodes N."/>
            <person name="Thang M."/>
        </authorList>
    </citation>
    <scope>NUCLEOTIDE SEQUENCE</scope>
</reference>
<proteinExistence type="predicted"/>
<gene>
    <name evidence="2" type="ORF">C1SCF055_LOCUS45149</name>
</gene>
<protein>
    <submittedName>
        <fullName evidence="4">Mitochondrial protein</fullName>
    </submittedName>
</protein>
<comment type="caution">
    <text evidence="2">The sequence shown here is derived from an EMBL/GenBank/DDBJ whole genome shotgun (WGS) entry which is preliminary data.</text>
</comment>
<dbReference type="Proteomes" id="UP001152797">
    <property type="component" value="Unassembled WGS sequence"/>
</dbReference>
<sequence>MQLGTAFEGCFGVRSEALIRSSYSAGGFSILDFNLTWDDNPYLLPICCLFVASFYCACVPRAPAQTALHAKRELWTGYLQKAACTQTPHGGSVVAAQALRAVWLIGSKHLEEVTAVLSAWHLLTVNAKTRQCSREEAFGRALSQQNSKLAAKAFVCWASAASMAMVGRCRLQLRQQLLLRIWGAWWSQAAQARLQCLEAQVEVRDHWSAPMEDQRDQRLDEYPQSYTDSWSTEMSDQTTLELLQGTEGPMYLQEFEENRAWYLLEAVFQHQTRKSGHLIMELAFQAWRRCHVDVLAIARRKAAELLSCQRMKQRSFTAWARLRKELMVLEATSDVERISLLCTAWRQWHVFTQAGPLVSWKRFVQSGLQKLRHQAALESLVDALDARASRAQNSQKEATSGVMHQLLTQMTFIAWKSWWQTEAYCKEMGQVRQALASTESCAKVMLRDVVTDLHSNYDSLGCMLIFRSWYSHLVSQKLWSCQRGFSAWARLRKEGIPEVAADLETVTLLSAAWRQWHLFTKTGPLVSWRRLVQSALQRWSRQVALESLVDALDARAARWQLETYNRRPALLYDVLAEMWSAWRALVGEGGTGCLARWRRLVLAFLRKERHQVALESLVDVLAAEAGKDFDLLEIDLGPESPMANLSDLGLVFHCWRLAAGHHFTQTRYKSALTELKLRDANWSQLQAVFLQWGLVVRSMRRASIRKSFMRGLETAMRLQQCCESQVQRQWLLHCTFWTWRSWCAGSRPNQLQDYVFQTTSDLSPIHPSEGRPQLSMEESMLSSTFLSPKQPEEEEVPTELVEHGGQPEEEQAPPTVFQPFITPTSHTRTDSAEGPIVDRLDLFDQFDLKRPEPVPAREEEIQRRIYLKRHFFLEGVMRRWRSNALAAAKQAPEMTASSPKRSATQKRTASESPTRLQRAACLARLLEEAEAAALEAVKGAQTSLSSPEVHGDRWGDETWLLVSALSKSHCVWFIPVAQFWPR</sequence>
<name>A0A9P1GTK8_9DINO</name>
<feature type="region of interest" description="Disordered" evidence="1">
    <location>
        <begin position="888"/>
        <end position="914"/>
    </location>
</feature>
<dbReference type="AlphaFoldDB" id="A0A9P1GTK8"/>
<evidence type="ECO:0000313" key="5">
    <source>
        <dbReference type="Proteomes" id="UP001152797"/>
    </source>
</evidence>
<feature type="region of interest" description="Disordered" evidence="1">
    <location>
        <begin position="764"/>
        <end position="813"/>
    </location>
</feature>
<organism evidence="2">
    <name type="scientific">Cladocopium goreaui</name>
    <dbReference type="NCBI Taxonomy" id="2562237"/>
    <lineage>
        <taxon>Eukaryota</taxon>
        <taxon>Sar</taxon>
        <taxon>Alveolata</taxon>
        <taxon>Dinophyceae</taxon>
        <taxon>Suessiales</taxon>
        <taxon>Symbiodiniaceae</taxon>
        <taxon>Cladocopium</taxon>
    </lineage>
</organism>
<dbReference type="EMBL" id="CAMXCT010006832">
    <property type="protein sequence ID" value="CAI4020763.1"/>
    <property type="molecule type" value="Genomic_DNA"/>
</dbReference>
<dbReference type="EMBL" id="CAMXCT030006832">
    <property type="protein sequence ID" value="CAL4808075.1"/>
    <property type="molecule type" value="Genomic_DNA"/>
</dbReference>
<evidence type="ECO:0000256" key="1">
    <source>
        <dbReference type="SAM" id="MobiDB-lite"/>
    </source>
</evidence>
<evidence type="ECO:0000313" key="2">
    <source>
        <dbReference type="EMBL" id="CAI4020763.1"/>
    </source>
</evidence>
<dbReference type="OrthoDB" id="416019at2759"/>
<reference evidence="3" key="2">
    <citation type="submission" date="2024-04" db="EMBL/GenBank/DDBJ databases">
        <authorList>
            <person name="Chen Y."/>
            <person name="Shah S."/>
            <person name="Dougan E. K."/>
            <person name="Thang M."/>
            <person name="Chan C."/>
        </authorList>
    </citation>
    <scope>NUCLEOTIDE SEQUENCE [LARGE SCALE GENOMIC DNA]</scope>
</reference>
<feature type="compositionally biased region" description="Polar residues" evidence="1">
    <location>
        <begin position="895"/>
        <end position="914"/>
    </location>
</feature>
<evidence type="ECO:0000313" key="4">
    <source>
        <dbReference type="EMBL" id="CAL4808075.1"/>
    </source>
</evidence>